<sequence length="219" mass="23090">MSATESTLEVPLASGPVDVTLAVDPAADARAVLVLAHGAGAGMRHPFLAGLAAALADGGVTVMRFNFPYVEAGRRMPGRPADAIATWRAVAAHAESEGLPVWAAGKSYGGRMASMAAAEGDLPVAGLIYLGYPLHAPGKPEKPRAEHLPQVAQPQLFVEGDLDPFIQPLDQFREVVATCRDARVEWIEGGNHSFEVKGRKRPADRIGAELAPILSAFVR</sequence>
<proteinExistence type="predicted"/>
<dbReference type="PANTHER" id="PTHR13136:SF11">
    <property type="entry name" value="TESTIS-EXPRESSED PROTEIN 30"/>
    <property type="match status" value="1"/>
</dbReference>
<dbReference type="InterPro" id="IPR026555">
    <property type="entry name" value="NSL3/Tex30"/>
</dbReference>
<reference evidence="2 3" key="1">
    <citation type="submission" date="2019-03" db="EMBL/GenBank/DDBJ databases">
        <title>Diversity of the mouse oral microbiome.</title>
        <authorList>
            <person name="Joseph S."/>
            <person name="Aduse-Opoku J."/>
            <person name="Curtis M."/>
            <person name="Wade W."/>
            <person name="Hashim A."/>
        </authorList>
    </citation>
    <scope>NUCLEOTIDE SEQUENCE [LARGE SCALE GENOMIC DNA]</scope>
    <source>
        <strain evidence="2 3">P1012</strain>
    </source>
</reference>
<dbReference type="Pfam" id="PF20408">
    <property type="entry name" value="Abhydrolase_11"/>
    <property type="match status" value="1"/>
</dbReference>
<evidence type="ECO:0000313" key="2">
    <source>
        <dbReference type="EMBL" id="TFU33789.1"/>
    </source>
</evidence>
<evidence type="ECO:0000259" key="1">
    <source>
        <dbReference type="Pfam" id="PF20408"/>
    </source>
</evidence>
<dbReference type="Proteomes" id="UP000298358">
    <property type="component" value="Unassembled WGS sequence"/>
</dbReference>
<dbReference type="EMBL" id="SPQB01000005">
    <property type="protein sequence ID" value="TFU33789.1"/>
    <property type="molecule type" value="Genomic_DNA"/>
</dbReference>
<dbReference type="PANTHER" id="PTHR13136">
    <property type="entry name" value="TESTIS DEVELOPMENT PROTEIN PRTD"/>
    <property type="match status" value="1"/>
</dbReference>
<dbReference type="Gene3D" id="3.40.50.1820">
    <property type="entry name" value="alpha/beta hydrolase"/>
    <property type="match status" value="1"/>
</dbReference>
<dbReference type="OrthoDB" id="652634at2"/>
<evidence type="ECO:0000313" key="3">
    <source>
        <dbReference type="Proteomes" id="UP000298358"/>
    </source>
</evidence>
<organism evidence="2 3">
    <name type="scientific">Microbacterium paludicola</name>
    <dbReference type="NCBI Taxonomy" id="300019"/>
    <lineage>
        <taxon>Bacteria</taxon>
        <taxon>Bacillati</taxon>
        <taxon>Actinomycetota</taxon>
        <taxon>Actinomycetes</taxon>
        <taxon>Micrococcales</taxon>
        <taxon>Microbacteriaceae</taxon>
        <taxon>Microbacterium</taxon>
    </lineage>
</organism>
<dbReference type="AlphaFoldDB" id="A0A4Y9FYR0"/>
<dbReference type="SUPFAM" id="SSF53474">
    <property type="entry name" value="alpha/beta-Hydrolases"/>
    <property type="match status" value="1"/>
</dbReference>
<accession>A0A4Y9FYR0</accession>
<comment type="caution">
    <text evidence="2">The sequence shown here is derived from an EMBL/GenBank/DDBJ whole genome shotgun (WGS) entry which is preliminary data.</text>
</comment>
<dbReference type="GO" id="GO:0016787">
    <property type="term" value="F:hydrolase activity"/>
    <property type="evidence" value="ECO:0007669"/>
    <property type="project" value="UniProtKB-KW"/>
</dbReference>
<keyword evidence="3" id="KW-1185">Reference proteome</keyword>
<protein>
    <submittedName>
        <fullName evidence="2">Dienelactone hydrolase</fullName>
    </submittedName>
</protein>
<name>A0A4Y9FYR0_9MICO</name>
<gene>
    <name evidence="2" type="ORF">E4U02_03750</name>
</gene>
<keyword evidence="2" id="KW-0378">Hydrolase</keyword>
<dbReference type="RefSeq" id="WP_135113341.1">
    <property type="nucleotide sequence ID" value="NZ_JADGLL010000005.1"/>
</dbReference>
<dbReference type="InterPro" id="IPR046879">
    <property type="entry name" value="KANL3/Tex30_Abhydrolase"/>
</dbReference>
<dbReference type="InterPro" id="IPR029058">
    <property type="entry name" value="AB_hydrolase_fold"/>
</dbReference>
<feature type="domain" description="KANL3/Tex30 alpha/beta hydrolase-like" evidence="1">
    <location>
        <begin position="30"/>
        <end position="199"/>
    </location>
</feature>